<keyword evidence="2 7" id="KW-0812">Transmembrane</keyword>
<evidence type="ECO:0000256" key="6">
    <source>
        <dbReference type="SAM" id="MobiDB-lite"/>
    </source>
</evidence>
<feature type="transmembrane region" description="Helical" evidence="7">
    <location>
        <begin position="669"/>
        <end position="690"/>
    </location>
</feature>
<dbReference type="GO" id="GO:0016020">
    <property type="term" value="C:membrane"/>
    <property type="evidence" value="ECO:0007669"/>
    <property type="project" value="UniProtKB-SubCell"/>
</dbReference>
<evidence type="ECO:0000256" key="7">
    <source>
        <dbReference type="SAM" id="Phobius"/>
    </source>
</evidence>
<evidence type="ECO:0000256" key="2">
    <source>
        <dbReference type="ARBA" id="ARBA00022692"/>
    </source>
</evidence>
<dbReference type="PRINTS" id="PR01223">
    <property type="entry name" value="BRIDEOF7LESS"/>
</dbReference>
<dbReference type="Gene3D" id="3.40.50.2300">
    <property type="match status" value="1"/>
</dbReference>
<reference evidence="9" key="1">
    <citation type="journal article" date="2021" name="Mol. Ecol. Resour.">
        <title>Apolygus lucorum genome provides insights into omnivorousness and mesophyll feeding.</title>
        <authorList>
            <person name="Liu Y."/>
            <person name="Liu H."/>
            <person name="Wang H."/>
            <person name="Huang T."/>
            <person name="Liu B."/>
            <person name="Yang B."/>
            <person name="Yin L."/>
            <person name="Li B."/>
            <person name="Zhang Y."/>
            <person name="Zhang S."/>
            <person name="Jiang F."/>
            <person name="Zhang X."/>
            <person name="Ren Y."/>
            <person name="Wang B."/>
            <person name="Wang S."/>
            <person name="Lu Y."/>
            <person name="Wu K."/>
            <person name="Fan W."/>
            <person name="Wang G."/>
        </authorList>
    </citation>
    <scope>NUCLEOTIDE SEQUENCE</scope>
    <source>
        <strain evidence="9">12Hb</strain>
    </source>
</reference>
<feature type="transmembrane region" description="Helical" evidence="7">
    <location>
        <begin position="627"/>
        <end position="649"/>
    </location>
</feature>
<comment type="subcellular location">
    <subcellularLocation>
        <location evidence="1">Membrane</location>
        <topology evidence="1">Multi-pass membrane protein</topology>
    </subcellularLocation>
</comment>
<proteinExistence type="predicted"/>
<dbReference type="GO" id="GO:0007601">
    <property type="term" value="P:visual perception"/>
    <property type="evidence" value="ECO:0007669"/>
    <property type="project" value="InterPro"/>
</dbReference>
<keyword evidence="5" id="KW-0325">Glycoprotein</keyword>
<evidence type="ECO:0000256" key="5">
    <source>
        <dbReference type="ARBA" id="ARBA00023180"/>
    </source>
</evidence>
<comment type="caution">
    <text evidence="9">The sequence shown here is derived from an EMBL/GenBank/DDBJ whole genome shotgun (WGS) entry which is preliminary data.</text>
</comment>
<protein>
    <recommendedName>
        <fullName evidence="8">G-protein coupled receptors family 3 profile domain-containing protein</fullName>
    </recommendedName>
</protein>
<dbReference type="GO" id="GO:0005118">
    <property type="term" value="F:sevenless binding"/>
    <property type="evidence" value="ECO:0007669"/>
    <property type="project" value="InterPro"/>
</dbReference>
<dbReference type="Proteomes" id="UP000466442">
    <property type="component" value="Unassembled WGS sequence"/>
</dbReference>
<accession>A0A8S9XJI4</accession>
<dbReference type="EMBL" id="WIXP02000006">
    <property type="protein sequence ID" value="KAF6208749.1"/>
    <property type="molecule type" value="Genomic_DNA"/>
</dbReference>
<sequence length="867" mass="96680">MRPGTTIQWIPGHIDLVNHDKADTQAKMACEKCLLTATSKSIPIGDLESICKTKLMREWQSGRQEKMWLRRFWPILCIFLPAGLATNDTACDSSVDNSLFKIPGDVVIAGFFGAHYGENCTMVNVDTIQTMAAVVEAFKTVQLKNVIPGVKLGLFLYETCSTGEMAQKALVEALVEAECSNSIILGGVAQEDTNELLKDLGKHLGFPLNILSSESPSMLARISVRVLHHLKWAPVHYIVTENSEMRADILAAATELKICVYHALPFEETYTIGPGGGTIVMMGTFSDMKNASRQLRESRVLFIPTDGVFEPVPDLATSKVLVVLPSHLDEPALNNPFNLTEQWPEDYGSDLLKVKTTTKQLLAVNDLLDMANSLKYHLQIHCSEQVLCSRLPKVLSRTVTVRDHTSSETDLKKGLVISKVELDSFEPFVVIEQSSSGSYNKIGSLKLIDDDWFFETDQNVSEVTVFCREIPTNDSVGLECSKCANFGSMYRGYFALQSELENSKPLVVLRDEAWVAAFLSISTVGILCSVAIFVFIIVRICKKDMLEGNPGFSFLMLLAVVFMYASILPFSFKVVDEDSALNSVFCGLKVLGTSLSYCLVYSVMLARSLMLASCDEDGGFMSHVNGYLQTVLCFFIAAVQIALTIQFWAMNWLLLNKEECEYLSQGSVFLYLMSYDVFLLALLICVSPFIMRSKRNYHEGGYFTVATFLCVFVWSGWCVGYVLLPRWSDLFVCCGLVGTASVILITVFIPRTYLMLTGIVRDHLVSTLPSLVHTSSASIVDVNYRSNQALYDSVQTRGQVNPNYYAEGPPTPSTSKMEDTDGNVYERVSNKKQRTKKKILRAYFREYRTRRSGKYRAGDDPYSYVST</sequence>
<keyword evidence="10" id="KW-1185">Reference proteome</keyword>
<feature type="transmembrane region" description="Helical" evidence="7">
    <location>
        <begin position="513"/>
        <end position="540"/>
    </location>
</feature>
<dbReference type="Pfam" id="PF00003">
    <property type="entry name" value="7tm_3"/>
    <property type="match status" value="1"/>
</dbReference>
<dbReference type="InterPro" id="IPR050726">
    <property type="entry name" value="mGluR"/>
</dbReference>
<keyword evidence="4 7" id="KW-0472">Membrane</keyword>
<feature type="transmembrane region" description="Helical" evidence="7">
    <location>
        <begin position="584"/>
        <end position="606"/>
    </location>
</feature>
<dbReference type="InterPro" id="IPR028082">
    <property type="entry name" value="Peripla_BP_I"/>
</dbReference>
<evidence type="ECO:0000313" key="9">
    <source>
        <dbReference type="EMBL" id="KAF6208749.1"/>
    </source>
</evidence>
<dbReference type="GO" id="GO:0004930">
    <property type="term" value="F:G protein-coupled receptor activity"/>
    <property type="evidence" value="ECO:0007669"/>
    <property type="project" value="InterPro"/>
</dbReference>
<evidence type="ECO:0000256" key="1">
    <source>
        <dbReference type="ARBA" id="ARBA00004141"/>
    </source>
</evidence>
<organism evidence="9 10">
    <name type="scientific">Apolygus lucorum</name>
    <name type="common">Small green plant bug</name>
    <name type="synonym">Lygocoris lucorum</name>
    <dbReference type="NCBI Taxonomy" id="248454"/>
    <lineage>
        <taxon>Eukaryota</taxon>
        <taxon>Metazoa</taxon>
        <taxon>Ecdysozoa</taxon>
        <taxon>Arthropoda</taxon>
        <taxon>Hexapoda</taxon>
        <taxon>Insecta</taxon>
        <taxon>Pterygota</taxon>
        <taxon>Neoptera</taxon>
        <taxon>Paraneoptera</taxon>
        <taxon>Hemiptera</taxon>
        <taxon>Heteroptera</taxon>
        <taxon>Panheteroptera</taxon>
        <taxon>Cimicomorpha</taxon>
        <taxon>Miridae</taxon>
        <taxon>Mirini</taxon>
        <taxon>Apolygus</taxon>
    </lineage>
</organism>
<dbReference type="PANTHER" id="PTHR24060">
    <property type="entry name" value="METABOTROPIC GLUTAMATE RECEPTOR"/>
    <property type="match status" value="1"/>
</dbReference>
<feature type="transmembrane region" description="Helical" evidence="7">
    <location>
        <begin position="730"/>
        <end position="749"/>
    </location>
</feature>
<feature type="region of interest" description="Disordered" evidence="6">
    <location>
        <begin position="802"/>
        <end position="821"/>
    </location>
</feature>
<evidence type="ECO:0000259" key="8">
    <source>
        <dbReference type="Pfam" id="PF00003"/>
    </source>
</evidence>
<gene>
    <name evidence="9" type="ORF">GE061_014488</name>
</gene>
<feature type="domain" description="G-protein coupled receptors family 3 profile" evidence="8">
    <location>
        <begin position="511"/>
        <end position="751"/>
    </location>
</feature>
<dbReference type="AlphaFoldDB" id="A0A8S9XJI4"/>
<keyword evidence="3 7" id="KW-1133">Transmembrane helix</keyword>
<dbReference type="SUPFAM" id="SSF53822">
    <property type="entry name" value="Periplasmic binding protein-like I"/>
    <property type="match status" value="1"/>
</dbReference>
<dbReference type="OrthoDB" id="9880600at2759"/>
<evidence type="ECO:0000313" key="10">
    <source>
        <dbReference type="Proteomes" id="UP000466442"/>
    </source>
</evidence>
<name>A0A8S9XJI4_APOLU</name>
<evidence type="ECO:0000256" key="4">
    <source>
        <dbReference type="ARBA" id="ARBA00023136"/>
    </source>
</evidence>
<feature type="transmembrane region" description="Helical" evidence="7">
    <location>
        <begin position="702"/>
        <end position="724"/>
    </location>
</feature>
<dbReference type="InterPro" id="IPR002956">
    <property type="entry name" value="Bride_of_7less"/>
</dbReference>
<feature type="transmembrane region" description="Helical" evidence="7">
    <location>
        <begin position="552"/>
        <end position="572"/>
    </location>
</feature>
<dbReference type="InterPro" id="IPR017978">
    <property type="entry name" value="GPCR_3_C"/>
</dbReference>
<evidence type="ECO:0000256" key="3">
    <source>
        <dbReference type="ARBA" id="ARBA00022989"/>
    </source>
</evidence>